<evidence type="ECO:0000256" key="8">
    <source>
        <dbReference type="ARBA" id="ARBA00023027"/>
    </source>
</evidence>
<evidence type="ECO:0000256" key="9">
    <source>
        <dbReference type="ARBA" id="ARBA00048721"/>
    </source>
</evidence>
<evidence type="ECO:0000259" key="11">
    <source>
        <dbReference type="Pfam" id="PF01467"/>
    </source>
</evidence>
<keyword evidence="7 10" id="KW-0067">ATP-binding</keyword>
<dbReference type="PANTHER" id="PTHR39321">
    <property type="entry name" value="NICOTINATE-NUCLEOTIDE ADENYLYLTRANSFERASE-RELATED"/>
    <property type="match status" value="1"/>
</dbReference>
<evidence type="ECO:0000256" key="1">
    <source>
        <dbReference type="ARBA" id="ARBA00002324"/>
    </source>
</evidence>
<dbReference type="InterPro" id="IPR004821">
    <property type="entry name" value="Cyt_trans-like"/>
</dbReference>
<dbReference type="EMBL" id="SUMG01000014">
    <property type="protein sequence ID" value="NBG88940.1"/>
    <property type="molecule type" value="Genomic_DNA"/>
</dbReference>
<evidence type="ECO:0000313" key="13">
    <source>
        <dbReference type="Proteomes" id="UP000449710"/>
    </source>
</evidence>
<reference evidence="12 13" key="1">
    <citation type="submission" date="2019-04" db="EMBL/GenBank/DDBJ databases">
        <title>Isachenkonia alkalipeptolytica gen. nov. sp. nov. a new anaerobic, alkiliphilic organothrophic bacterium capable to reduce synthesized ferrihydrite isolated from a soda lake.</title>
        <authorList>
            <person name="Toshchakov S.V."/>
            <person name="Zavarzina D.G."/>
            <person name="Zhilina T.N."/>
            <person name="Kostrikina N.A."/>
            <person name="Kublanov I.V."/>
        </authorList>
    </citation>
    <scope>NUCLEOTIDE SEQUENCE [LARGE SCALE GENOMIC DNA]</scope>
    <source>
        <strain evidence="12 13">Z-1701</strain>
    </source>
</reference>
<evidence type="ECO:0000256" key="7">
    <source>
        <dbReference type="ARBA" id="ARBA00022840"/>
    </source>
</evidence>
<dbReference type="PANTHER" id="PTHR39321:SF3">
    <property type="entry name" value="PHOSPHOPANTETHEINE ADENYLYLTRANSFERASE"/>
    <property type="match status" value="1"/>
</dbReference>
<keyword evidence="4 10" id="KW-0808">Transferase</keyword>
<keyword evidence="13" id="KW-1185">Reference proteome</keyword>
<protein>
    <recommendedName>
        <fullName evidence="10">Probable nicotinate-nucleotide adenylyltransferase</fullName>
        <ecNumber evidence="10">2.7.7.18</ecNumber>
    </recommendedName>
    <alternativeName>
        <fullName evidence="10">Deamido-NAD(+) diphosphorylase</fullName>
    </alternativeName>
    <alternativeName>
        <fullName evidence="10">Deamido-NAD(+) pyrophosphorylase</fullName>
    </alternativeName>
    <alternativeName>
        <fullName evidence="10">Nicotinate mononucleotide adenylyltransferase</fullName>
        <shortName evidence="10">NaMN adenylyltransferase</shortName>
    </alternativeName>
</protein>
<comment type="catalytic activity">
    <reaction evidence="9 10">
        <text>nicotinate beta-D-ribonucleotide + ATP + H(+) = deamido-NAD(+) + diphosphate</text>
        <dbReference type="Rhea" id="RHEA:22860"/>
        <dbReference type="ChEBI" id="CHEBI:15378"/>
        <dbReference type="ChEBI" id="CHEBI:30616"/>
        <dbReference type="ChEBI" id="CHEBI:33019"/>
        <dbReference type="ChEBI" id="CHEBI:57502"/>
        <dbReference type="ChEBI" id="CHEBI:58437"/>
        <dbReference type="EC" id="2.7.7.18"/>
    </reaction>
</comment>
<evidence type="ECO:0000256" key="4">
    <source>
        <dbReference type="ARBA" id="ARBA00022679"/>
    </source>
</evidence>
<proteinExistence type="inferred from homology"/>
<keyword evidence="6 10" id="KW-0547">Nucleotide-binding</keyword>
<accession>A0AA43XN19</accession>
<dbReference type="AlphaFoldDB" id="A0AA43XN19"/>
<comment type="pathway">
    <text evidence="2 10">Cofactor biosynthesis; NAD(+) biosynthesis; deamido-NAD(+) from nicotinate D-ribonucleotide: step 1/1.</text>
</comment>
<evidence type="ECO:0000256" key="10">
    <source>
        <dbReference type="HAMAP-Rule" id="MF_00244"/>
    </source>
</evidence>
<dbReference type="NCBIfam" id="NF000840">
    <property type="entry name" value="PRK00071.1-3"/>
    <property type="match status" value="1"/>
</dbReference>
<dbReference type="NCBIfam" id="TIGR00125">
    <property type="entry name" value="cyt_tran_rel"/>
    <property type="match status" value="1"/>
</dbReference>
<evidence type="ECO:0000313" key="12">
    <source>
        <dbReference type="EMBL" id="NBG88940.1"/>
    </source>
</evidence>
<dbReference type="Proteomes" id="UP000449710">
    <property type="component" value="Unassembled WGS sequence"/>
</dbReference>
<dbReference type="SUPFAM" id="SSF52374">
    <property type="entry name" value="Nucleotidylyl transferase"/>
    <property type="match status" value="1"/>
</dbReference>
<dbReference type="InterPro" id="IPR014729">
    <property type="entry name" value="Rossmann-like_a/b/a_fold"/>
</dbReference>
<dbReference type="HAMAP" id="MF_00244">
    <property type="entry name" value="NaMN_adenylyltr"/>
    <property type="match status" value="1"/>
</dbReference>
<name>A0AA43XN19_9CLOT</name>
<dbReference type="Pfam" id="PF01467">
    <property type="entry name" value="CTP_transf_like"/>
    <property type="match status" value="1"/>
</dbReference>
<organism evidence="12 13">
    <name type="scientific">Isachenkonia alkalipeptolytica</name>
    <dbReference type="NCBI Taxonomy" id="2565777"/>
    <lineage>
        <taxon>Bacteria</taxon>
        <taxon>Bacillati</taxon>
        <taxon>Bacillota</taxon>
        <taxon>Clostridia</taxon>
        <taxon>Eubacteriales</taxon>
        <taxon>Clostridiaceae</taxon>
        <taxon>Isachenkonia</taxon>
    </lineage>
</organism>
<comment type="function">
    <text evidence="1 10">Catalyzes the reversible adenylation of nicotinate mononucleotide (NaMN) to nicotinic acid adenine dinucleotide (NaAD).</text>
</comment>
<dbReference type="NCBIfam" id="TIGR00482">
    <property type="entry name" value="nicotinate (nicotinamide) nucleotide adenylyltransferase"/>
    <property type="match status" value="1"/>
</dbReference>
<keyword evidence="8 10" id="KW-0520">NAD</keyword>
<keyword evidence="5 10" id="KW-0548">Nucleotidyltransferase</keyword>
<dbReference type="InterPro" id="IPR005248">
    <property type="entry name" value="NadD/NMNAT"/>
</dbReference>
<dbReference type="EC" id="2.7.7.18" evidence="10"/>
<evidence type="ECO:0000256" key="5">
    <source>
        <dbReference type="ARBA" id="ARBA00022695"/>
    </source>
</evidence>
<dbReference type="GO" id="GO:0005524">
    <property type="term" value="F:ATP binding"/>
    <property type="evidence" value="ECO:0007669"/>
    <property type="project" value="UniProtKB-KW"/>
</dbReference>
<dbReference type="RefSeq" id="WP_160722082.1">
    <property type="nucleotide sequence ID" value="NZ_SUMG01000014.1"/>
</dbReference>
<keyword evidence="3 10" id="KW-0662">Pyridine nucleotide biosynthesis</keyword>
<dbReference type="GO" id="GO:0004515">
    <property type="term" value="F:nicotinate-nucleotide adenylyltransferase activity"/>
    <property type="evidence" value="ECO:0007669"/>
    <property type="project" value="UniProtKB-UniRule"/>
</dbReference>
<comment type="similarity">
    <text evidence="10">Belongs to the NadD family.</text>
</comment>
<feature type="domain" description="Cytidyltransferase-like" evidence="11">
    <location>
        <begin position="6"/>
        <end position="174"/>
    </location>
</feature>
<evidence type="ECO:0000256" key="6">
    <source>
        <dbReference type="ARBA" id="ARBA00022741"/>
    </source>
</evidence>
<sequence length="201" mass="23132">MKKVGVIGGSFDPIHFGHLRIAQIALEEHHLEEILFIPSGNPPHKKTKDLSPAIDRLNMVKLAVDDNQNFTACDYEIYESGITYTILTIKELQKQYPKGTVFSFILGADAFLDMDSWRDLEEFLSIVELIVLSRSYYKTSKVEEKIKHYQEQYPCNIQTIYAKTLNISATSLRKLVKSGKSLRYLVPSEVDKYIYTRGLYK</sequence>
<gene>
    <name evidence="10" type="primary">nadD</name>
    <name evidence="12" type="ORF">ISALK_10560</name>
</gene>
<dbReference type="CDD" id="cd02165">
    <property type="entry name" value="NMNAT"/>
    <property type="match status" value="1"/>
</dbReference>
<evidence type="ECO:0000256" key="2">
    <source>
        <dbReference type="ARBA" id="ARBA00005019"/>
    </source>
</evidence>
<dbReference type="Gene3D" id="3.40.50.620">
    <property type="entry name" value="HUPs"/>
    <property type="match status" value="1"/>
</dbReference>
<dbReference type="GO" id="GO:0009435">
    <property type="term" value="P:NAD+ biosynthetic process"/>
    <property type="evidence" value="ECO:0007669"/>
    <property type="project" value="UniProtKB-UniRule"/>
</dbReference>
<evidence type="ECO:0000256" key="3">
    <source>
        <dbReference type="ARBA" id="ARBA00022642"/>
    </source>
</evidence>
<comment type="caution">
    <text evidence="12">The sequence shown here is derived from an EMBL/GenBank/DDBJ whole genome shotgun (WGS) entry which is preliminary data.</text>
</comment>